<keyword evidence="2" id="KW-1185">Reference proteome</keyword>
<evidence type="ECO:0000313" key="2">
    <source>
        <dbReference type="Proteomes" id="UP001234178"/>
    </source>
</evidence>
<sequence>MSDVLMKLPIVMSSVERRIRPRESSRCCADTRLQTECCLFQQRGHLTITFCNDNLKRLTLKVY</sequence>
<gene>
    <name evidence="1" type="ORF">OUZ56_031616</name>
</gene>
<evidence type="ECO:0000313" key="1">
    <source>
        <dbReference type="EMBL" id="KAK4016654.1"/>
    </source>
</evidence>
<name>A0ABQ9ZUR1_9CRUS</name>
<protein>
    <submittedName>
        <fullName evidence="1">Uncharacterized protein</fullName>
    </submittedName>
</protein>
<dbReference type="Proteomes" id="UP001234178">
    <property type="component" value="Unassembled WGS sequence"/>
</dbReference>
<proteinExistence type="predicted"/>
<comment type="caution">
    <text evidence="1">The sequence shown here is derived from an EMBL/GenBank/DDBJ whole genome shotgun (WGS) entry which is preliminary data.</text>
</comment>
<organism evidence="1 2">
    <name type="scientific">Daphnia magna</name>
    <dbReference type="NCBI Taxonomy" id="35525"/>
    <lineage>
        <taxon>Eukaryota</taxon>
        <taxon>Metazoa</taxon>
        <taxon>Ecdysozoa</taxon>
        <taxon>Arthropoda</taxon>
        <taxon>Crustacea</taxon>
        <taxon>Branchiopoda</taxon>
        <taxon>Diplostraca</taxon>
        <taxon>Cladocera</taxon>
        <taxon>Anomopoda</taxon>
        <taxon>Daphniidae</taxon>
        <taxon>Daphnia</taxon>
    </lineage>
</organism>
<accession>A0ABQ9ZUR1</accession>
<dbReference type="EMBL" id="JAOYFB010000005">
    <property type="protein sequence ID" value="KAK4016654.1"/>
    <property type="molecule type" value="Genomic_DNA"/>
</dbReference>
<reference evidence="1 2" key="1">
    <citation type="journal article" date="2023" name="Nucleic Acids Res.">
        <title>The hologenome of Daphnia magna reveals possible DNA methylation and microbiome-mediated evolution of the host genome.</title>
        <authorList>
            <person name="Chaturvedi A."/>
            <person name="Li X."/>
            <person name="Dhandapani V."/>
            <person name="Marshall H."/>
            <person name="Kissane S."/>
            <person name="Cuenca-Cambronero M."/>
            <person name="Asole G."/>
            <person name="Calvet F."/>
            <person name="Ruiz-Romero M."/>
            <person name="Marangio P."/>
            <person name="Guigo R."/>
            <person name="Rago D."/>
            <person name="Mirbahai L."/>
            <person name="Eastwood N."/>
            <person name="Colbourne J.K."/>
            <person name="Zhou J."/>
            <person name="Mallon E."/>
            <person name="Orsini L."/>
        </authorList>
    </citation>
    <scope>NUCLEOTIDE SEQUENCE [LARGE SCALE GENOMIC DNA]</scope>
    <source>
        <strain evidence="1">LRV0_1</strain>
    </source>
</reference>